<organism evidence="3 4">
    <name type="scientific">Candidatus Eisenbergiella merdigallinarum</name>
    <dbReference type="NCBI Taxonomy" id="2838552"/>
    <lineage>
        <taxon>Bacteria</taxon>
        <taxon>Bacillati</taxon>
        <taxon>Bacillota</taxon>
        <taxon>Clostridia</taxon>
        <taxon>Lachnospirales</taxon>
        <taxon>Lachnospiraceae</taxon>
        <taxon>Eisenbergiella</taxon>
    </lineage>
</organism>
<evidence type="ECO:0000256" key="2">
    <source>
        <dbReference type="SAM" id="Phobius"/>
    </source>
</evidence>
<proteinExistence type="predicted"/>
<keyword evidence="2" id="KW-1133">Transmembrane helix</keyword>
<reference evidence="3" key="1">
    <citation type="journal article" date="2021" name="PeerJ">
        <title>Extensive microbial diversity within the chicken gut microbiome revealed by metagenomics and culture.</title>
        <authorList>
            <person name="Gilroy R."/>
            <person name="Ravi A."/>
            <person name="Getino M."/>
            <person name="Pursley I."/>
            <person name="Horton D.L."/>
            <person name="Alikhan N.F."/>
            <person name="Baker D."/>
            <person name="Gharbi K."/>
            <person name="Hall N."/>
            <person name="Watson M."/>
            <person name="Adriaenssens E.M."/>
            <person name="Foster-Nyarko E."/>
            <person name="Jarju S."/>
            <person name="Secka A."/>
            <person name="Antonio M."/>
            <person name="Oren A."/>
            <person name="Chaudhuri R.R."/>
            <person name="La Ragione R."/>
            <person name="Hildebrand F."/>
            <person name="Pallen M.J."/>
        </authorList>
    </citation>
    <scope>NUCLEOTIDE SEQUENCE</scope>
    <source>
        <strain evidence="3">USAMLcec3-2134</strain>
    </source>
</reference>
<comment type="caution">
    <text evidence="3">The sequence shown here is derived from an EMBL/GenBank/DDBJ whole genome shotgun (WGS) entry which is preliminary data.</text>
</comment>
<evidence type="ECO:0000313" key="3">
    <source>
        <dbReference type="EMBL" id="HJB90166.1"/>
    </source>
</evidence>
<feature type="region of interest" description="Disordered" evidence="1">
    <location>
        <begin position="93"/>
        <end position="123"/>
    </location>
</feature>
<evidence type="ECO:0000313" key="4">
    <source>
        <dbReference type="Proteomes" id="UP000886883"/>
    </source>
</evidence>
<feature type="compositionally biased region" description="Acidic residues" evidence="1">
    <location>
        <begin position="106"/>
        <end position="120"/>
    </location>
</feature>
<sequence length="303" mass="33609">MPWCPKCKNEYVEGVTVCADCGCPLVETLEEGGQILYLGAAEDCRQLADFLICNGIRSASVGISESSESFAVTVDSSQGQKAERIASVFWKEKEKEGWSQPPREQEDAEEPDEDDEEAYPDDFPNAVHLGRAMRGQQSAGVYEAASKKAEEFKSGAYTLLIVGIAGMIGLGLLLSGVLPVRLDPSSQFLTCLVMAALFLVFIVMGVLSFRSWREQEGKAVRESSLKEELTRYCRENLDPASIDLDAGVGADDPEEVRYFKRMERMKLRISENFLNLEEGYLESFLDEIYPSLFDDSEETGKGL</sequence>
<gene>
    <name evidence="3" type="ORF">H9763_01730</name>
</gene>
<evidence type="ECO:0000256" key="1">
    <source>
        <dbReference type="SAM" id="MobiDB-lite"/>
    </source>
</evidence>
<feature type="transmembrane region" description="Helical" evidence="2">
    <location>
        <begin position="156"/>
        <end position="180"/>
    </location>
</feature>
<keyword evidence="2" id="KW-0812">Transmembrane</keyword>
<dbReference type="Proteomes" id="UP000886883">
    <property type="component" value="Unassembled WGS sequence"/>
</dbReference>
<keyword evidence="2" id="KW-0472">Membrane</keyword>
<name>A0A9D2MQI5_9FIRM</name>
<accession>A0A9D2MQI5</accession>
<feature type="transmembrane region" description="Helical" evidence="2">
    <location>
        <begin position="186"/>
        <end position="209"/>
    </location>
</feature>
<reference evidence="3" key="2">
    <citation type="submission" date="2021-04" db="EMBL/GenBank/DDBJ databases">
        <authorList>
            <person name="Gilroy R."/>
        </authorList>
    </citation>
    <scope>NUCLEOTIDE SEQUENCE</scope>
    <source>
        <strain evidence="3">USAMLcec3-2134</strain>
    </source>
</reference>
<dbReference type="AlphaFoldDB" id="A0A9D2MQI5"/>
<dbReference type="EMBL" id="DWXE01000006">
    <property type="protein sequence ID" value="HJB90166.1"/>
    <property type="molecule type" value="Genomic_DNA"/>
</dbReference>
<protein>
    <submittedName>
        <fullName evidence="3">Uncharacterized protein</fullName>
    </submittedName>
</protein>